<feature type="transmembrane region" description="Helical" evidence="6">
    <location>
        <begin position="158"/>
        <end position="185"/>
    </location>
</feature>
<keyword evidence="3 6" id="KW-0812">Transmembrane</keyword>
<evidence type="ECO:0000256" key="3">
    <source>
        <dbReference type="ARBA" id="ARBA00022692"/>
    </source>
</evidence>
<dbReference type="EMBL" id="JBDKWZ010000018">
    <property type="protein sequence ID" value="MEN7551019.1"/>
    <property type="molecule type" value="Genomic_DNA"/>
</dbReference>
<organism evidence="7 8">
    <name type="scientific">Rapidithrix thailandica</name>
    <dbReference type="NCBI Taxonomy" id="413964"/>
    <lineage>
        <taxon>Bacteria</taxon>
        <taxon>Pseudomonadati</taxon>
        <taxon>Bacteroidota</taxon>
        <taxon>Cytophagia</taxon>
        <taxon>Cytophagales</taxon>
        <taxon>Flammeovirgaceae</taxon>
        <taxon>Rapidithrix</taxon>
    </lineage>
</organism>
<evidence type="ECO:0000256" key="5">
    <source>
        <dbReference type="ARBA" id="ARBA00023136"/>
    </source>
</evidence>
<dbReference type="NCBIfam" id="TIGR00765">
    <property type="entry name" value="yihY_not_rbn"/>
    <property type="match status" value="1"/>
</dbReference>
<evidence type="ECO:0000256" key="4">
    <source>
        <dbReference type="ARBA" id="ARBA00022989"/>
    </source>
</evidence>
<comment type="subcellular location">
    <subcellularLocation>
        <location evidence="1">Cell membrane</location>
        <topology evidence="1">Multi-pass membrane protein</topology>
    </subcellularLocation>
</comment>
<dbReference type="RefSeq" id="WP_346823801.1">
    <property type="nucleotide sequence ID" value="NZ_JBDKWZ010000018.1"/>
</dbReference>
<keyword evidence="4 6" id="KW-1133">Transmembrane helix</keyword>
<feature type="transmembrane region" description="Helical" evidence="6">
    <location>
        <begin position="274"/>
        <end position="292"/>
    </location>
</feature>
<dbReference type="PIRSF" id="PIRSF035875">
    <property type="entry name" value="RNase_BN"/>
    <property type="match status" value="1"/>
</dbReference>
<feature type="transmembrane region" description="Helical" evidence="6">
    <location>
        <begin position="53"/>
        <end position="78"/>
    </location>
</feature>
<reference evidence="7 8" key="1">
    <citation type="submission" date="2024-04" db="EMBL/GenBank/DDBJ databases">
        <title>Novel genus in family Flammeovirgaceae.</title>
        <authorList>
            <person name="Nguyen T.H."/>
            <person name="Vuong T.Q."/>
            <person name="Le H."/>
            <person name="Kim S.-G."/>
        </authorList>
    </citation>
    <scope>NUCLEOTIDE SEQUENCE [LARGE SCALE GENOMIC DNA]</scope>
    <source>
        <strain evidence="7 8">JCM 23209</strain>
    </source>
</reference>
<name>A0AAW9SDL2_9BACT</name>
<comment type="caution">
    <text evidence="7">The sequence shown here is derived from an EMBL/GenBank/DDBJ whole genome shotgun (WGS) entry which is preliminary data.</text>
</comment>
<proteinExistence type="predicted"/>
<keyword evidence="8" id="KW-1185">Reference proteome</keyword>
<feature type="transmembrane region" description="Helical" evidence="6">
    <location>
        <begin position="233"/>
        <end position="254"/>
    </location>
</feature>
<keyword evidence="5 6" id="KW-0472">Membrane</keyword>
<accession>A0AAW9SDL2</accession>
<sequence>MRIIKKYIFATYAFKAFAKLLKNIRIGDPDISLYVILLILFNKLKNYEIRQRAYAVAFNFTMAVFPASIFLFTLIPYFPVEHLDQMLFNFFNEVVPHSIMGELEHMIRDIVSKQHGGLMSFGFLLALVLSSSGMMSLIHTFNRIYHKSEERPFWKKQLIATFLNIVLAFLLLASIIALVYGKLILKFLVDYSILTNDFLFHLINFLRFVIISCIFFLAISLIYYLAPAVPQRWNFITIGSLVSTVLCVLVSWLFSFYVETFQTYNKLYGSMGSMIGLMFWLFAISYILLLGFQINATIDEAKDKLSGITDELKKDEKIF</sequence>
<evidence type="ECO:0000313" key="8">
    <source>
        <dbReference type="Proteomes" id="UP001403385"/>
    </source>
</evidence>
<dbReference type="GO" id="GO:0005886">
    <property type="term" value="C:plasma membrane"/>
    <property type="evidence" value="ECO:0007669"/>
    <property type="project" value="UniProtKB-SubCell"/>
</dbReference>
<dbReference type="Pfam" id="PF03631">
    <property type="entry name" value="Virul_fac_BrkB"/>
    <property type="match status" value="1"/>
</dbReference>
<gene>
    <name evidence="7" type="ORF">AAG747_24070</name>
</gene>
<dbReference type="PANTHER" id="PTHR30213:SF0">
    <property type="entry name" value="UPF0761 MEMBRANE PROTEIN YIHY"/>
    <property type="match status" value="1"/>
</dbReference>
<evidence type="ECO:0000256" key="2">
    <source>
        <dbReference type="ARBA" id="ARBA00022475"/>
    </source>
</evidence>
<dbReference type="AlphaFoldDB" id="A0AAW9SDL2"/>
<keyword evidence="2" id="KW-1003">Cell membrane</keyword>
<protein>
    <submittedName>
        <fullName evidence="7">YihY/virulence factor BrkB family protein</fullName>
    </submittedName>
</protein>
<evidence type="ECO:0000256" key="1">
    <source>
        <dbReference type="ARBA" id="ARBA00004651"/>
    </source>
</evidence>
<dbReference type="Proteomes" id="UP001403385">
    <property type="component" value="Unassembled WGS sequence"/>
</dbReference>
<evidence type="ECO:0000256" key="6">
    <source>
        <dbReference type="SAM" id="Phobius"/>
    </source>
</evidence>
<dbReference type="PANTHER" id="PTHR30213">
    <property type="entry name" value="INNER MEMBRANE PROTEIN YHJD"/>
    <property type="match status" value="1"/>
</dbReference>
<feature type="transmembrane region" description="Helical" evidence="6">
    <location>
        <begin position="118"/>
        <end position="138"/>
    </location>
</feature>
<feature type="transmembrane region" description="Helical" evidence="6">
    <location>
        <begin position="205"/>
        <end position="226"/>
    </location>
</feature>
<evidence type="ECO:0000313" key="7">
    <source>
        <dbReference type="EMBL" id="MEN7551019.1"/>
    </source>
</evidence>
<dbReference type="InterPro" id="IPR017039">
    <property type="entry name" value="Virul_fac_BrkB"/>
</dbReference>